<dbReference type="GO" id="GO:0044322">
    <property type="term" value="C:endoplasmic reticulum quality control compartment"/>
    <property type="evidence" value="ECO:0007669"/>
    <property type="project" value="GOC"/>
</dbReference>
<evidence type="ECO:0000256" key="5">
    <source>
        <dbReference type="ARBA" id="ARBA00023230"/>
    </source>
</evidence>
<evidence type="ECO:0000256" key="6">
    <source>
        <dbReference type="PIRSR" id="PIRSR601382-2"/>
    </source>
</evidence>
<dbReference type="PANTHER" id="PTHR45679:SF5">
    <property type="entry name" value="ER DEGRADATION-ENHANCING ALPHA-MANNOSIDASE-LIKE PROTEIN 1"/>
    <property type="match status" value="1"/>
</dbReference>
<dbReference type="Gene3D" id="1.50.10.10">
    <property type="match status" value="2"/>
</dbReference>
<dbReference type="GO" id="GO:0016020">
    <property type="term" value="C:membrane"/>
    <property type="evidence" value="ECO:0007669"/>
    <property type="project" value="InterPro"/>
</dbReference>
<keyword evidence="9" id="KW-1185">Reference proteome</keyword>
<reference evidence="8" key="2">
    <citation type="submission" date="2025-09" db="UniProtKB">
        <authorList>
            <consortium name="Ensembl"/>
        </authorList>
    </citation>
    <scope>IDENTIFICATION</scope>
</reference>
<keyword evidence="4" id="KW-0325">Glycoprotein</keyword>
<evidence type="ECO:0000256" key="3">
    <source>
        <dbReference type="ARBA" id="ARBA00022824"/>
    </source>
</evidence>
<dbReference type="PANTHER" id="PTHR45679">
    <property type="entry name" value="ER DEGRADATION-ENHANCING ALPHA-MANNOSIDASE-LIKE PROTEIN 2"/>
    <property type="match status" value="1"/>
</dbReference>
<sequence length="571" mass="65112">MQWRSIVVGLLVLRVLLNCAVWLVFGLGPSWGFDFPIKFTFNLHKIQLLQDGDRATVKTNAWLQHMYDNRNPQAKTCSKISGNSPKKSYLSFFQEGRDDYDRKYSSFPDALKVKMRGMARDMFYFGYDNYMKFAFPEDELNPIACEGRGPDVLNPSNININDVLGNYSLTLIDALDTLLVLGNVTEFHRAVKLVIDTVSFDKDSTVQVFEANIRILGSLISAHILLTDPRHPFGDIALKDYDNELLHLAHDLAVRLLPAFENTSTGIPYPRVNLKRGVPPDSINETCTAGAGSLLVEFGILSRLIGDSTFEWVARRAVKALWNLRSNETGLLGNVVNIQTGQWVGKQSGLGAGMDSFYEYLLKSYILFGEKEDYRMFSAVYESIQSHLRRGREACNEGDGDPPLYVNVNMFNGQIMNTWIDSLQAFFPGLQATKNPFYLHVGMDILESLEKNTKVRCGYATLHHVVDKSKEDRMESFFLSETCKYLYLLFDEDNPLHKSESKYIFTTEGHVVPIDQRFREKSWEDQFPCEEPNKEPPANISNCERIPEERRYGLPLKSIYMRQIDHMVGLS</sequence>
<reference evidence="8" key="1">
    <citation type="submission" date="2025-08" db="UniProtKB">
        <authorList>
            <consortium name="Ensembl"/>
        </authorList>
    </citation>
    <scope>IDENTIFICATION</scope>
</reference>
<evidence type="ECO:0000256" key="4">
    <source>
        <dbReference type="ARBA" id="ARBA00023180"/>
    </source>
</evidence>
<dbReference type="Proteomes" id="UP000694427">
    <property type="component" value="Unplaced"/>
</dbReference>
<dbReference type="GO" id="GO:0005509">
    <property type="term" value="F:calcium ion binding"/>
    <property type="evidence" value="ECO:0007669"/>
    <property type="project" value="InterPro"/>
</dbReference>
<dbReference type="AlphaFoldDB" id="A0A8C1GAH3"/>
<dbReference type="GO" id="GO:0006986">
    <property type="term" value="P:response to unfolded protein"/>
    <property type="evidence" value="ECO:0007669"/>
    <property type="project" value="UniProtKB-KW"/>
</dbReference>
<comment type="cofactor">
    <cofactor evidence="6">
        <name>Ca(2+)</name>
        <dbReference type="ChEBI" id="CHEBI:29108"/>
    </cofactor>
</comment>
<keyword evidence="6" id="KW-0479">Metal-binding</keyword>
<evidence type="ECO:0000256" key="7">
    <source>
        <dbReference type="RuleBase" id="RU361193"/>
    </source>
</evidence>
<dbReference type="GO" id="GO:0004571">
    <property type="term" value="F:mannosyl-oligosaccharide 1,2-alpha-mannosidase activity"/>
    <property type="evidence" value="ECO:0007669"/>
    <property type="project" value="InterPro"/>
</dbReference>
<name>A0A8C1GAH3_CYPCA</name>
<dbReference type="GO" id="GO:0005975">
    <property type="term" value="P:carbohydrate metabolic process"/>
    <property type="evidence" value="ECO:0007669"/>
    <property type="project" value="InterPro"/>
</dbReference>
<dbReference type="InterPro" id="IPR012341">
    <property type="entry name" value="6hp_glycosidase-like_sf"/>
</dbReference>
<keyword evidence="5" id="KW-0834">Unfolded protein response</keyword>
<evidence type="ECO:0000313" key="9">
    <source>
        <dbReference type="Proteomes" id="UP000694427"/>
    </source>
</evidence>
<gene>
    <name evidence="8" type="primary">edem1</name>
</gene>
<feature type="binding site" evidence="6">
    <location>
        <position position="507"/>
    </location>
    <ligand>
        <name>Ca(2+)</name>
        <dbReference type="ChEBI" id="CHEBI:29108"/>
    </ligand>
</feature>
<protein>
    <recommendedName>
        <fullName evidence="7">alpha-1,2-Mannosidase</fullName>
        <ecNumber evidence="7">3.2.1.-</ecNumber>
    </recommendedName>
</protein>
<evidence type="ECO:0000256" key="2">
    <source>
        <dbReference type="ARBA" id="ARBA00007658"/>
    </source>
</evidence>
<evidence type="ECO:0000256" key="1">
    <source>
        <dbReference type="ARBA" id="ARBA00004240"/>
    </source>
</evidence>
<comment type="similarity">
    <text evidence="2 7">Belongs to the glycosyl hydrolase 47 family.</text>
</comment>
<proteinExistence type="inferred from homology"/>
<keyword evidence="6" id="KW-0106">Calcium</keyword>
<keyword evidence="3" id="KW-0256">Endoplasmic reticulum</keyword>
<organism evidence="8 9">
    <name type="scientific">Cyprinus carpio</name>
    <name type="common">Common carp</name>
    <dbReference type="NCBI Taxonomy" id="7962"/>
    <lineage>
        <taxon>Eukaryota</taxon>
        <taxon>Metazoa</taxon>
        <taxon>Chordata</taxon>
        <taxon>Craniata</taxon>
        <taxon>Vertebrata</taxon>
        <taxon>Euteleostomi</taxon>
        <taxon>Actinopterygii</taxon>
        <taxon>Neopterygii</taxon>
        <taxon>Teleostei</taxon>
        <taxon>Ostariophysi</taxon>
        <taxon>Cypriniformes</taxon>
        <taxon>Cyprinidae</taxon>
        <taxon>Cyprininae</taxon>
        <taxon>Cyprinus</taxon>
    </lineage>
</organism>
<evidence type="ECO:0000313" key="8">
    <source>
        <dbReference type="Ensembl" id="ENSCCRP00010004043.1"/>
    </source>
</evidence>
<dbReference type="Pfam" id="PF01532">
    <property type="entry name" value="Glyco_hydro_47"/>
    <property type="match status" value="1"/>
</dbReference>
<dbReference type="SUPFAM" id="SSF48225">
    <property type="entry name" value="Seven-hairpin glycosidases"/>
    <property type="match status" value="1"/>
</dbReference>
<dbReference type="InterPro" id="IPR001382">
    <property type="entry name" value="Glyco_hydro_47"/>
</dbReference>
<accession>A0A8C1GAH3</accession>
<dbReference type="EC" id="3.2.1.-" evidence="7"/>
<dbReference type="InterPro" id="IPR036026">
    <property type="entry name" value="Seven-hairpin_glycosidases"/>
</dbReference>
<keyword evidence="7" id="KW-0326">Glycosidase</keyword>
<comment type="subcellular location">
    <subcellularLocation>
        <location evidence="1">Endoplasmic reticulum</location>
    </subcellularLocation>
</comment>
<dbReference type="InterPro" id="IPR044674">
    <property type="entry name" value="EDEM1/2/3"/>
</dbReference>
<keyword evidence="7" id="KW-0378">Hydrolase</keyword>
<dbReference type="Ensembl" id="ENSCCRT00010004360.1">
    <property type="protein sequence ID" value="ENSCCRP00010004043.1"/>
    <property type="gene ID" value="ENSCCRG00010001667.1"/>
</dbReference>
<dbReference type="GO" id="GO:1904380">
    <property type="term" value="P:endoplasmic reticulum mannose trimming"/>
    <property type="evidence" value="ECO:0007669"/>
    <property type="project" value="InterPro"/>
</dbReference>
<dbReference type="PRINTS" id="PR00747">
    <property type="entry name" value="GLYHDRLASE47"/>
</dbReference>